<dbReference type="PROSITE" id="PS50110">
    <property type="entry name" value="RESPONSE_REGULATORY"/>
    <property type="match status" value="2"/>
</dbReference>
<dbReference type="Pfam" id="PF08447">
    <property type="entry name" value="PAS_3"/>
    <property type="match status" value="1"/>
</dbReference>
<keyword evidence="12" id="KW-0902">Two-component regulatory system</keyword>
<dbReference type="PANTHER" id="PTHR45339:SF1">
    <property type="entry name" value="HYBRID SIGNAL TRANSDUCTION HISTIDINE KINASE J"/>
    <property type="match status" value="1"/>
</dbReference>
<dbReference type="InterPro" id="IPR000700">
    <property type="entry name" value="PAS-assoc_C"/>
</dbReference>
<evidence type="ECO:0000256" key="3">
    <source>
        <dbReference type="ARBA" id="ARBA00012438"/>
    </source>
</evidence>
<dbReference type="InterPro" id="IPR036890">
    <property type="entry name" value="HATPase_C_sf"/>
</dbReference>
<dbReference type="InterPro" id="IPR001789">
    <property type="entry name" value="Sig_transdc_resp-reg_receiver"/>
</dbReference>
<feature type="domain" description="PAC" evidence="21">
    <location>
        <begin position="155"/>
        <end position="206"/>
    </location>
</feature>
<evidence type="ECO:0000256" key="7">
    <source>
        <dbReference type="ARBA" id="ARBA00022692"/>
    </source>
</evidence>
<dbReference type="PROSITE" id="PS50112">
    <property type="entry name" value="PAS"/>
    <property type="match status" value="2"/>
</dbReference>
<dbReference type="Pfam" id="PF13426">
    <property type="entry name" value="PAS_9"/>
    <property type="match status" value="1"/>
</dbReference>
<evidence type="ECO:0000256" key="4">
    <source>
        <dbReference type="ARBA" id="ARBA00022475"/>
    </source>
</evidence>
<dbReference type="InterPro" id="IPR036097">
    <property type="entry name" value="HisK_dim/P_sf"/>
</dbReference>
<evidence type="ECO:0000256" key="15">
    <source>
        <dbReference type="ARBA" id="ARBA00068150"/>
    </source>
</evidence>
<dbReference type="SMART" id="SM00073">
    <property type="entry name" value="HPT"/>
    <property type="match status" value="1"/>
</dbReference>
<dbReference type="SMART" id="SM00387">
    <property type="entry name" value="HATPase_c"/>
    <property type="match status" value="1"/>
</dbReference>
<evidence type="ECO:0000259" key="20">
    <source>
        <dbReference type="PROSITE" id="PS50112"/>
    </source>
</evidence>
<dbReference type="SMART" id="SM00091">
    <property type="entry name" value="PAS"/>
    <property type="match status" value="2"/>
</dbReference>
<comment type="caution">
    <text evidence="23">The sequence shown here is derived from an EMBL/GenBank/DDBJ whole genome shotgun (WGS) entry which is preliminary data.</text>
</comment>
<keyword evidence="7" id="KW-0812">Transmembrane</keyword>
<dbReference type="InterPro" id="IPR036641">
    <property type="entry name" value="HPT_dom_sf"/>
</dbReference>
<dbReference type="FunFam" id="1.10.287.130:FF:000002">
    <property type="entry name" value="Two-component osmosensing histidine kinase"/>
    <property type="match status" value="1"/>
</dbReference>
<dbReference type="InterPro" id="IPR013655">
    <property type="entry name" value="PAS_fold_3"/>
</dbReference>
<dbReference type="SMART" id="SM00086">
    <property type="entry name" value="PAC"/>
    <property type="match status" value="2"/>
</dbReference>
<dbReference type="SMART" id="SM00448">
    <property type="entry name" value="REC"/>
    <property type="match status" value="2"/>
</dbReference>
<dbReference type="InterPro" id="IPR008207">
    <property type="entry name" value="Sig_transdc_His_kin_Hpt_dom"/>
</dbReference>
<feature type="modified residue" description="Phosphohistidine" evidence="16">
    <location>
        <position position="907"/>
    </location>
</feature>
<feature type="domain" description="Response regulatory" evidence="19">
    <location>
        <begin position="720"/>
        <end position="837"/>
    </location>
</feature>
<evidence type="ECO:0000259" key="19">
    <source>
        <dbReference type="PROSITE" id="PS50110"/>
    </source>
</evidence>
<dbReference type="CDD" id="cd16922">
    <property type="entry name" value="HATPase_EvgS-ArcB-TorS-like"/>
    <property type="match status" value="1"/>
</dbReference>
<organism evidence="23 24">
    <name type="scientific">Eiseniibacteriota bacterium</name>
    <dbReference type="NCBI Taxonomy" id="2212470"/>
    <lineage>
        <taxon>Bacteria</taxon>
        <taxon>Candidatus Eiseniibacteriota</taxon>
    </lineage>
</organism>
<dbReference type="PANTHER" id="PTHR45339">
    <property type="entry name" value="HYBRID SIGNAL TRANSDUCTION HISTIDINE KINASE J"/>
    <property type="match status" value="1"/>
</dbReference>
<dbReference type="InterPro" id="IPR004358">
    <property type="entry name" value="Sig_transdc_His_kin-like_C"/>
</dbReference>
<keyword evidence="13" id="KW-0472">Membrane</keyword>
<keyword evidence="10" id="KW-0067">ATP-binding</keyword>
<dbReference type="SUPFAM" id="SSF55874">
    <property type="entry name" value="ATPase domain of HSP90 chaperone/DNA topoisomerase II/histidine kinase"/>
    <property type="match status" value="1"/>
</dbReference>
<dbReference type="CDD" id="cd17546">
    <property type="entry name" value="REC_hyHK_CKI1_RcsC-like"/>
    <property type="match status" value="1"/>
</dbReference>
<dbReference type="Pfam" id="PF01627">
    <property type="entry name" value="Hpt"/>
    <property type="match status" value="1"/>
</dbReference>
<dbReference type="InterPro" id="IPR011006">
    <property type="entry name" value="CheY-like_superfamily"/>
</dbReference>
<evidence type="ECO:0000259" key="21">
    <source>
        <dbReference type="PROSITE" id="PS50113"/>
    </source>
</evidence>
<evidence type="ECO:0000256" key="10">
    <source>
        <dbReference type="ARBA" id="ARBA00022840"/>
    </source>
</evidence>
<comment type="catalytic activity">
    <reaction evidence="1">
        <text>ATP + protein L-histidine = ADP + protein N-phospho-L-histidine.</text>
        <dbReference type="EC" id="2.7.13.3"/>
    </reaction>
</comment>
<protein>
    <recommendedName>
        <fullName evidence="15">Sensory/regulatory protein RpfC</fullName>
        <ecNumber evidence="3">2.7.13.3</ecNumber>
    </recommendedName>
</protein>
<comment type="subcellular location">
    <subcellularLocation>
        <location evidence="2">Cell membrane</location>
        <topology evidence="2">Multi-pass membrane protein</topology>
    </subcellularLocation>
</comment>
<dbReference type="SUPFAM" id="SSF47384">
    <property type="entry name" value="Homodimeric domain of signal transducing histidine kinase"/>
    <property type="match status" value="1"/>
</dbReference>
<evidence type="ECO:0000256" key="17">
    <source>
        <dbReference type="PROSITE-ProRule" id="PRU00169"/>
    </source>
</evidence>
<dbReference type="NCBIfam" id="TIGR00229">
    <property type="entry name" value="sensory_box"/>
    <property type="match status" value="2"/>
</dbReference>
<dbReference type="InterPro" id="IPR035965">
    <property type="entry name" value="PAS-like_dom_sf"/>
</dbReference>
<dbReference type="Pfam" id="PF00072">
    <property type="entry name" value="Response_reg"/>
    <property type="match status" value="2"/>
</dbReference>
<evidence type="ECO:0000259" key="22">
    <source>
        <dbReference type="PROSITE" id="PS50894"/>
    </source>
</evidence>
<dbReference type="GO" id="GO:0005886">
    <property type="term" value="C:plasma membrane"/>
    <property type="evidence" value="ECO:0007669"/>
    <property type="project" value="UniProtKB-SubCell"/>
</dbReference>
<dbReference type="GO" id="GO:0005524">
    <property type="term" value="F:ATP binding"/>
    <property type="evidence" value="ECO:0007669"/>
    <property type="project" value="UniProtKB-KW"/>
</dbReference>
<keyword evidence="6" id="KW-0808">Transferase</keyword>
<dbReference type="SUPFAM" id="SSF47226">
    <property type="entry name" value="Histidine-containing phosphotransfer domain, HPT domain"/>
    <property type="match status" value="1"/>
</dbReference>
<comment type="subunit">
    <text evidence="14">At low DSF concentrations, interacts with RpfF.</text>
</comment>
<dbReference type="InterPro" id="IPR000014">
    <property type="entry name" value="PAS"/>
</dbReference>
<evidence type="ECO:0000256" key="1">
    <source>
        <dbReference type="ARBA" id="ARBA00000085"/>
    </source>
</evidence>
<evidence type="ECO:0000256" key="8">
    <source>
        <dbReference type="ARBA" id="ARBA00022741"/>
    </source>
</evidence>
<dbReference type="InterPro" id="IPR005467">
    <property type="entry name" value="His_kinase_dom"/>
</dbReference>
<evidence type="ECO:0000256" key="2">
    <source>
        <dbReference type="ARBA" id="ARBA00004651"/>
    </source>
</evidence>
<dbReference type="EMBL" id="JABDJR010000239">
    <property type="protein sequence ID" value="NNF06362.1"/>
    <property type="molecule type" value="Genomic_DNA"/>
</dbReference>
<evidence type="ECO:0000259" key="18">
    <source>
        <dbReference type="PROSITE" id="PS50109"/>
    </source>
</evidence>
<dbReference type="Gene3D" id="3.30.565.10">
    <property type="entry name" value="Histidine kinase-like ATPase, C-terminal domain"/>
    <property type="match status" value="1"/>
</dbReference>
<keyword evidence="5 17" id="KW-0597">Phosphoprotein</keyword>
<dbReference type="GO" id="GO:0000155">
    <property type="term" value="F:phosphorelay sensor kinase activity"/>
    <property type="evidence" value="ECO:0007669"/>
    <property type="project" value="InterPro"/>
</dbReference>
<dbReference type="Gene3D" id="1.10.287.130">
    <property type="match status" value="1"/>
</dbReference>
<sequence>MHHSKLKKQLRELGIAPAQIPNEEVWPELLERISWSYAGYENDLLHEKSRHTSTLKAAEHKTRELKRSTSTRIAAERNKLRMVISSLGAGLCVLNKHGRVVSLNPEGERLLGVEEAELIGASINNIIPKSTLALSQLFDDLANGSEIDALMDVVRDENGRFKKHDGSYLPVSYALTPMFDDGEACGAVLVFADLTDQKRVEEERDQFFTLSQDPMCVAGFDGHFRKVNPALLDRTGYTRKQIMVRPFLDFLHPADIEPTREAMRGLSRGRRTLSFEGRFRCADGHYRWLSWTAVPVPSESLVFATARDITEQKETAAQLRLAKEKAEEAARTKTEFLANMSHEIRTPMNAVIGMTGLLLGTELDNEQRDFAETLRSSGEALLGVIDQILVFSKLEAGKVDLEHEPLNLRECLEETLALFSAQASKRGTELALSLDPDLPAVVLGDLTRVRQVLTNLIGNAVKFTASGEIVVSAKVVTAKDETSHIQISVKDTGIGIPEACRNRLFESFSQVDASTTREFGGTGLGLAISKTLCELMNGSIWVDSEEGEGSTFHFTIPNVQPEETTKDPLEPLLATLSEKRVLLVDDNETNRMILHAQTSRWGMHPTTVNSGKEAIDILETSKFDVAILDMQMPGMDGITLARAIRDLPGSKDLPLIMLSSIGQREKNHEESIDNLQHLLKPARTAQLVKTLAGACGAVVPSERTDVENPSTTFAEQYPLEILLAEDNATNRKVAAKVMSKLGYTLDFAENGQEALDAASKKKYDLIFMDMQMPVMDGLEATRQLRSAPPIWGRPRIVAMTANAMGRDREKCLEAGMDDYMSKPIRLNTLKTALQECSQNLKEKTAMMEGLPNGQIFNFERLSEMTGDDLEFEQELLNEFLSDCESTIAAMETAIGDKNGDEVRLHAHSLKGSCRSVGAEQLGEYFAEVESEKDIDVQASLVPEIKTHYLATRQVILNFLEKRAA</sequence>
<dbReference type="CDD" id="cd00082">
    <property type="entry name" value="HisKA"/>
    <property type="match status" value="1"/>
</dbReference>
<keyword evidence="9" id="KW-0418">Kinase</keyword>
<dbReference type="Proteomes" id="UP000547674">
    <property type="component" value="Unassembled WGS sequence"/>
</dbReference>
<feature type="domain" description="PAS" evidence="20">
    <location>
        <begin position="76"/>
        <end position="145"/>
    </location>
</feature>
<keyword evidence="8" id="KW-0547">Nucleotide-binding</keyword>
<proteinExistence type="predicted"/>
<gene>
    <name evidence="23" type="ORF">HKN21_06350</name>
</gene>
<dbReference type="CDD" id="cd00088">
    <property type="entry name" value="HPT"/>
    <property type="match status" value="1"/>
</dbReference>
<name>A0A7Y2E8N8_UNCEI</name>
<evidence type="ECO:0000256" key="13">
    <source>
        <dbReference type="ARBA" id="ARBA00023136"/>
    </source>
</evidence>
<evidence type="ECO:0000256" key="9">
    <source>
        <dbReference type="ARBA" id="ARBA00022777"/>
    </source>
</evidence>
<dbReference type="Gene3D" id="1.20.120.160">
    <property type="entry name" value="HPT domain"/>
    <property type="match status" value="1"/>
</dbReference>
<feature type="modified residue" description="4-aspartylphosphate" evidence="17">
    <location>
        <position position="629"/>
    </location>
</feature>
<dbReference type="Gene3D" id="3.40.50.2300">
    <property type="match status" value="2"/>
</dbReference>
<dbReference type="AlphaFoldDB" id="A0A7Y2E8N8"/>
<evidence type="ECO:0000313" key="23">
    <source>
        <dbReference type="EMBL" id="NNF06362.1"/>
    </source>
</evidence>
<dbReference type="SMART" id="SM00388">
    <property type="entry name" value="HisKA"/>
    <property type="match status" value="1"/>
</dbReference>
<dbReference type="PROSITE" id="PS50894">
    <property type="entry name" value="HPT"/>
    <property type="match status" value="1"/>
</dbReference>
<dbReference type="InterPro" id="IPR003594">
    <property type="entry name" value="HATPase_dom"/>
</dbReference>
<accession>A0A7Y2E8N8</accession>
<evidence type="ECO:0000256" key="16">
    <source>
        <dbReference type="PROSITE-ProRule" id="PRU00110"/>
    </source>
</evidence>
<dbReference type="Pfam" id="PF00512">
    <property type="entry name" value="HisKA"/>
    <property type="match status" value="1"/>
</dbReference>
<feature type="modified residue" description="4-aspartylphosphate" evidence="17">
    <location>
        <position position="769"/>
    </location>
</feature>
<dbReference type="PROSITE" id="PS50113">
    <property type="entry name" value="PAC"/>
    <property type="match status" value="1"/>
</dbReference>
<dbReference type="CDD" id="cd00130">
    <property type="entry name" value="PAS"/>
    <property type="match status" value="2"/>
</dbReference>
<evidence type="ECO:0000313" key="24">
    <source>
        <dbReference type="Proteomes" id="UP000547674"/>
    </source>
</evidence>
<feature type="domain" description="HPt" evidence="22">
    <location>
        <begin position="868"/>
        <end position="962"/>
    </location>
</feature>
<dbReference type="PRINTS" id="PR00344">
    <property type="entry name" value="BCTRLSENSOR"/>
</dbReference>
<feature type="domain" description="Histidine kinase" evidence="18">
    <location>
        <begin position="339"/>
        <end position="560"/>
    </location>
</feature>
<evidence type="ECO:0000256" key="11">
    <source>
        <dbReference type="ARBA" id="ARBA00022989"/>
    </source>
</evidence>
<dbReference type="PROSITE" id="PS50109">
    <property type="entry name" value="HIS_KIN"/>
    <property type="match status" value="1"/>
</dbReference>
<feature type="domain" description="Response regulatory" evidence="19">
    <location>
        <begin position="580"/>
        <end position="695"/>
    </location>
</feature>
<dbReference type="SUPFAM" id="SSF55785">
    <property type="entry name" value="PYP-like sensor domain (PAS domain)"/>
    <property type="match status" value="2"/>
</dbReference>
<evidence type="ECO:0000256" key="14">
    <source>
        <dbReference type="ARBA" id="ARBA00064003"/>
    </source>
</evidence>
<reference evidence="23 24" key="1">
    <citation type="submission" date="2020-03" db="EMBL/GenBank/DDBJ databases">
        <title>Metabolic flexibility allows generalist bacteria to become dominant in a frequently disturbed ecosystem.</title>
        <authorList>
            <person name="Chen Y.-J."/>
            <person name="Leung P.M."/>
            <person name="Bay S.K."/>
            <person name="Hugenholtz P."/>
            <person name="Kessler A.J."/>
            <person name="Shelley G."/>
            <person name="Waite D.W."/>
            <person name="Cook P.L."/>
            <person name="Greening C."/>
        </authorList>
    </citation>
    <scope>NUCLEOTIDE SEQUENCE [LARGE SCALE GENOMIC DNA]</scope>
    <source>
        <strain evidence="23">SS_bin_28</strain>
    </source>
</reference>
<dbReference type="FunFam" id="3.30.565.10:FF:000010">
    <property type="entry name" value="Sensor histidine kinase RcsC"/>
    <property type="match status" value="1"/>
</dbReference>
<dbReference type="InterPro" id="IPR003661">
    <property type="entry name" value="HisK_dim/P_dom"/>
</dbReference>
<keyword evidence="11" id="KW-1133">Transmembrane helix</keyword>
<dbReference type="Gene3D" id="3.30.450.20">
    <property type="entry name" value="PAS domain"/>
    <property type="match status" value="2"/>
</dbReference>
<evidence type="ECO:0000256" key="12">
    <source>
        <dbReference type="ARBA" id="ARBA00023012"/>
    </source>
</evidence>
<evidence type="ECO:0000256" key="5">
    <source>
        <dbReference type="ARBA" id="ARBA00022553"/>
    </source>
</evidence>
<dbReference type="Pfam" id="PF02518">
    <property type="entry name" value="HATPase_c"/>
    <property type="match status" value="1"/>
</dbReference>
<evidence type="ECO:0000256" key="6">
    <source>
        <dbReference type="ARBA" id="ARBA00022679"/>
    </source>
</evidence>
<dbReference type="SUPFAM" id="SSF52172">
    <property type="entry name" value="CheY-like"/>
    <property type="match status" value="2"/>
</dbReference>
<dbReference type="InterPro" id="IPR001610">
    <property type="entry name" value="PAC"/>
</dbReference>
<feature type="domain" description="PAS" evidence="20">
    <location>
        <begin position="200"/>
        <end position="270"/>
    </location>
</feature>
<keyword evidence="4" id="KW-1003">Cell membrane</keyword>
<dbReference type="EC" id="2.7.13.3" evidence="3"/>